<dbReference type="Proteomes" id="UP000823775">
    <property type="component" value="Unassembled WGS sequence"/>
</dbReference>
<keyword evidence="2" id="KW-1185">Reference proteome</keyword>
<protein>
    <submittedName>
        <fullName evidence="1">Uncharacterized protein</fullName>
    </submittedName>
</protein>
<gene>
    <name evidence="1" type="ORF">HAX54_046256</name>
</gene>
<evidence type="ECO:0000313" key="2">
    <source>
        <dbReference type="Proteomes" id="UP000823775"/>
    </source>
</evidence>
<reference evidence="1 2" key="1">
    <citation type="journal article" date="2021" name="BMC Genomics">
        <title>Datura genome reveals duplications of psychoactive alkaloid biosynthetic genes and high mutation rate following tissue culture.</title>
        <authorList>
            <person name="Rajewski A."/>
            <person name="Carter-House D."/>
            <person name="Stajich J."/>
            <person name="Litt A."/>
        </authorList>
    </citation>
    <scope>NUCLEOTIDE SEQUENCE [LARGE SCALE GENOMIC DNA]</scope>
    <source>
        <strain evidence="1">AR-01</strain>
    </source>
</reference>
<evidence type="ECO:0000313" key="1">
    <source>
        <dbReference type="EMBL" id="MCD7461495.1"/>
    </source>
</evidence>
<comment type="caution">
    <text evidence="1">The sequence shown here is derived from an EMBL/GenBank/DDBJ whole genome shotgun (WGS) entry which is preliminary data.</text>
</comment>
<sequence length="124" mass="13327">MAEMVDNAVLVLPALLAPRAPSPPLLQPSPFYNSLLKNCVLTSSCELNLIVASIQFLILAEFSGVFLLESDITFDFDEIWPSGYGDSGSLQCSFVIADSSNSAFFALSSRKEILVEMKGAVTSS</sequence>
<dbReference type="EMBL" id="JACEIK010000728">
    <property type="protein sequence ID" value="MCD7461495.1"/>
    <property type="molecule type" value="Genomic_DNA"/>
</dbReference>
<name>A0ABS8SR55_DATST</name>
<proteinExistence type="predicted"/>
<organism evidence="1 2">
    <name type="scientific">Datura stramonium</name>
    <name type="common">Jimsonweed</name>
    <name type="synonym">Common thornapple</name>
    <dbReference type="NCBI Taxonomy" id="4076"/>
    <lineage>
        <taxon>Eukaryota</taxon>
        <taxon>Viridiplantae</taxon>
        <taxon>Streptophyta</taxon>
        <taxon>Embryophyta</taxon>
        <taxon>Tracheophyta</taxon>
        <taxon>Spermatophyta</taxon>
        <taxon>Magnoliopsida</taxon>
        <taxon>eudicotyledons</taxon>
        <taxon>Gunneridae</taxon>
        <taxon>Pentapetalae</taxon>
        <taxon>asterids</taxon>
        <taxon>lamiids</taxon>
        <taxon>Solanales</taxon>
        <taxon>Solanaceae</taxon>
        <taxon>Solanoideae</taxon>
        <taxon>Datureae</taxon>
        <taxon>Datura</taxon>
    </lineage>
</organism>
<accession>A0ABS8SR55</accession>